<dbReference type="FunFam" id="1.10.630.10:FF:000018">
    <property type="entry name" value="Cytochrome P450 monooxygenase"/>
    <property type="match status" value="1"/>
</dbReference>
<dbReference type="GO" id="GO:0005506">
    <property type="term" value="F:iron ion binding"/>
    <property type="evidence" value="ECO:0007669"/>
    <property type="project" value="InterPro"/>
</dbReference>
<keyword evidence="9" id="KW-1185">Reference proteome</keyword>
<reference evidence="8 9" key="1">
    <citation type="submission" date="2018-10" db="EMBL/GenBank/DDBJ databases">
        <title>Isolation, diversity and antifungal activity of actinobacteria from wheat.</title>
        <authorList>
            <person name="Han C."/>
        </authorList>
    </citation>
    <scope>NUCLEOTIDE SEQUENCE [LARGE SCALE GENOMIC DNA]</scope>
    <source>
        <strain evidence="8 9">NEAU-YY642</strain>
    </source>
</reference>
<keyword evidence="2 7" id="KW-0349">Heme</keyword>
<dbReference type="GO" id="GO:0004497">
    <property type="term" value="F:monooxygenase activity"/>
    <property type="evidence" value="ECO:0007669"/>
    <property type="project" value="UniProtKB-KW"/>
</dbReference>
<dbReference type="PRINTS" id="PR00359">
    <property type="entry name" value="BP450"/>
</dbReference>
<dbReference type="RefSeq" id="WP_122183283.1">
    <property type="nucleotide sequence ID" value="NZ_RFFJ01000034.1"/>
</dbReference>
<dbReference type="AlphaFoldDB" id="A0A3M2M058"/>
<gene>
    <name evidence="8" type="ORF">EBN88_09035</name>
</gene>
<protein>
    <submittedName>
        <fullName evidence="8">Cytochrome P450</fullName>
    </submittedName>
</protein>
<dbReference type="InterPro" id="IPR002397">
    <property type="entry name" value="Cyt_P450_B"/>
</dbReference>
<comment type="similarity">
    <text evidence="1 7">Belongs to the cytochrome P450 family.</text>
</comment>
<comment type="caution">
    <text evidence="8">The sequence shown here is derived from an EMBL/GenBank/DDBJ whole genome shotgun (WGS) entry which is preliminary data.</text>
</comment>
<dbReference type="GO" id="GO:0020037">
    <property type="term" value="F:heme binding"/>
    <property type="evidence" value="ECO:0007669"/>
    <property type="project" value="InterPro"/>
</dbReference>
<dbReference type="InterPro" id="IPR036396">
    <property type="entry name" value="Cyt_P450_sf"/>
</dbReference>
<dbReference type="PRINTS" id="PR00385">
    <property type="entry name" value="P450"/>
</dbReference>
<evidence type="ECO:0000313" key="8">
    <source>
        <dbReference type="EMBL" id="RMI42490.1"/>
    </source>
</evidence>
<evidence type="ECO:0000256" key="6">
    <source>
        <dbReference type="ARBA" id="ARBA00023033"/>
    </source>
</evidence>
<dbReference type="PANTHER" id="PTHR46696:SF1">
    <property type="entry name" value="CYTOCHROME P450 YJIB-RELATED"/>
    <property type="match status" value="1"/>
</dbReference>
<dbReference type="Gene3D" id="1.10.630.10">
    <property type="entry name" value="Cytochrome P450"/>
    <property type="match status" value="1"/>
</dbReference>
<evidence type="ECO:0000256" key="4">
    <source>
        <dbReference type="ARBA" id="ARBA00023002"/>
    </source>
</evidence>
<dbReference type="GO" id="GO:0016705">
    <property type="term" value="F:oxidoreductase activity, acting on paired donors, with incorporation or reduction of molecular oxygen"/>
    <property type="evidence" value="ECO:0007669"/>
    <property type="project" value="InterPro"/>
</dbReference>
<dbReference type="SUPFAM" id="SSF48264">
    <property type="entry name" value="Cytochrome P450"/>
    <property type="match status" value="1"/>
</dbReference>
<evidence type="ECO:0000256" key="2">
    <source>
        <dbReference type="ARBA" id="ARBA00022617"/>
    </source>
</evidence>
<evidence type="ECO:0000313" key="9">
    <source>
        <dbReference type="Proteomes" id="UP000278673"/>
    </source>
</evidence>
<keyword evidence="6 7" id="KW-0503">Monooxygenase</keyword>
<dbReference type="InterPro" id="IPR001128">
    <property type="entry name" value="Cyt_P450"/>
</dbReference>
<accession>A0A3M2M058</accession>
<keyword evidence="3 7" id="KW-0479">Metal-binding</keyword>
<dbReference type="PROSITE" id="PS00086">
    <property type="entry name" value="CYTOCHROME_P450"/>
    <property type="match status" value="1"/>
</dbReference>
<keyword evidence="5 7" id="KW-0408">Iron</keyword>
<sequence length="397" mass="44641">MPEAQERRPCPFSTNHGFTLHPAYTELRRQPLTRVRLPHGDDAWLATRHTDVQTALSDPRFSIALGADRDQPRMRDEARVTGGLFSLDPPHHTRLRSIVGRHFSARSMESIRSRVREVANEHLDAIREAGQPTDLVRQFAIPVPTTIICEILGAPPEDHDRFWMWADTIFANDLPGETVRQRVEDFFHHLAGMFQERREHPRDDMLTTLVRACDDEGRITENEMFSLTADILNAGFVTTSHQIANFLATLLCHPEQLELLRNKPDFVPQAVEELLRYVPILSGFSFARYATEDIELGGVTVHAGEPVIAVLGAANRDPAVFPQPDTLLLDRPTAPHLAFGHGPHFCLGAHLARVELQEAIAAVLDRLPGLKLAVPEMDLQWNRGSMINGLARLPVIW</sequence>
<evidence type="ECO:0000256" key="5">
    <source>
        <dbReference type="ARBA" id="ARBA00023004"/>
    </source>
</evidence>
<proteinExistence type="inferred from homology"/>
<evidence type="ECO:0000256" key="3">
    <source>
        <dbReference type="ARBA" id="ARBA00022723"/>
    </source>
</evidence>
<organism evidence="8 9">
    <name type="scientific">Streptomyces triticirhizae</name>
    <dbReference type="NCBI Taxonomy" id="2483353"/>
    <lineage>
        <taxon>Bacteria</taxon>
        <taxon>Bacillati</taxon>
        <taxon>Actinomycetota</taxon>
        <taxon>Actinomycetes</taxon>
        <taxon>Kitasatosporales</taxon>
        <taxon>Streptomycetaceae</taxon>
        <taxon>Streptomyces</taxon>
    </lineage>
</organism>
<dbReference type="CDD" id="cd11031">
    <property type="entry name" value="Cyp158A-like"/>
    <property type="match status" value="1"/>
</dbReference>
<evidence type="ECO:0000256" key="1">
    <source>
        <dbReference type="ARBA" id="ARBA00010617"/>
    </source>
</evidence>
<dbReference type="Pfam" id="PF00067">
    <property type="entry name" value="p450"/>
    <property type="match status" value="1"/>
</dbReference>
<dbReference type="InterPro" id="IPR017972">
    <property type="entry name" value="Cyt_P450_CS"/>
</dbReference>
<dbReference type="EMBL" id="RFFJ01000034">
    <property type="protein sequence ID" value="RMI42490.1"/>
    <property type="molecule type" value="Genomic_DNA"/>
</dbReference>
<keyword evidence="4 7" id="KW-0560">Oxidoreductase</keyword>
<dbReference type="PANTHER" id="PTHR46696">
    <property type="entry name" value="P450, PUTATIVE (EUROFUNG)-RELATED"/>
    <property type="match status" value="1"/>
</dbReference>
<evidence type="ECO:0000256" key="7">
    <source>
        <dbReference type="RuleBase" id="RU000461"/>
    </source>
</evidence>
<dbReference type="Proteomes" id="UP000278673">
    <property type="component" value="Unassembled WGS sequence"/>
</dbReference>
<name>A0A3M2M058_9ACTN</name>